<feature type="transmembrane region" description="Helical" evidence="9">
    <location>
        <begin position="145"/>
        <end position="162"/>
    </location>
</feature>
<comment type="cofactor">
    <cofactor evidence="1 9">
        <name>Mg(2+)</name>
        <dbReference type="ChEBI" id="CHEBI:18420"/>
    </cofactor>
</comment>
<dbReference type="EMBL" id="MCFL01000072">
    <property type="protein sequence ID" value="ORZ30919.1"/>
    <property type="molecule type" value="Genomic_DNA"/>
</dbReference>
<dbReference type="InterPro" id="IPR044878">
    <property type="entry name" value="UbiA_sf"/>
</dbReference>
<dbReference type="Pfam" id="PF01040">
    <property type="entry name" value="UbiA"/>
    <property type="match status" value="1"/>
</dbReference>
<dbReference type="InterPro" id="IPR000537">
    <property type="entry name" value="UbiA_prenyltransferase"/>
</dbReference>
<evidence type="ECO:0000256" key="3">
    <source>
        <dbReference type="ARBA" id="ARBA00005179"/>
    </source>
</evidence>
<dbReference type="InterPro" id="IPR030470">
    <property type="entry name" value="UbiA_prenylTrfase_CS"/>
</dbReference>
<evidence type="ECO:0000313" key="11">
    <source>
        <dbReference type="Proteomes" id="UP000193411"/>
    </source>
</evidence>
<evidence type="ECO:0000313" key="10">
    <source>
        <dbReference type="EMBL" id="ORZ30919.1"/>
    </source>
</evidence>
<dbReference type="GO" id="GO:0005743">
    <property type="term" value="C:mitochondrial inner membrane"/>
    <property type="evidence" value="ECO:0007669"/>
    <property type="project" value="UniProtKB-SubCell"/>
</dbReference>
<comment type="function">
    <text evidence="9">Catalyzes the prenylation of para-hydroxybenzoate (PHB) with an all-trans polyprenyl group. Mediates the second step in the final reaction sequence of coenzyme Q (CoQ) biosynthesis, which is the condensation of the polyisoprenoid side chain with PHB, generating the first membrane-bound Q intermediate.</text>
</comment>
<keyword evidence="9" id="KW-0414">Isoprene biosynthesis</keyword>
<dbReference type="OrthoDB" id="18170at2759"/>
<dbReference type="CDD" id="cd13959">
    <property type="entry name" value="PT_UbiA_COQ2"/>
    <property type="match status" value="1"/>
</dbReference>
<dbReference type="UniPathway" id="UPA00232"/>
<evidence type="ECO:0000256" key="7">
    <source>
        <dbReference type="ARBA" id="ARBA00022989"/>
    </source>
</evidence>
<keyword evidence="8 9" id="KW-0472">Membrane</keyword>
<keyword evidence="7 9" id="KW-1133">Transmembrane helix</keyword>
<dbReference type="AlphaFoldDB" id="A0A1Y2H8N4"/>
<evidence type="ECO:0000256" key="5">
    <source>
        <dbReference type="ARBA" id="ARBA00022679"/>
    </source>
</evidence>
<dbReference type="Proteomes" id="UP000193411">
    <property type="component" value="Unassembled WGS sequence"/>
</dbReference>
<dbReference type="FunFam" id="1.20.120.1780:FF:000001">
    <property type="entry name" value="4-hydroxybenzoate octaprenyltransferase"/>
    <property type="match status" value="1"/>
</dbReference>
<gene>
    <name evidence="10" type="ORF">BCR44DRAFT_1443685</name>
</gene>
<evidence type="ECO:0000256" key="4">
    <source>
        <dbReference type="ARBA" id="ARBA00005985"/>
    </source>
</evidence>
<dbReference type="GO" id="GO:0008412">
    <property type="term" value="F:4-hydroxybenzoate polyprenyltransferase activity"/>
    <property type="evidence" value="ECO:0007669"/>
    <property type="project" value="UniProtKB-EC"/>
</dbReference>
<dbReference type="HAMAP" id="MF_01635">
    <property type="entry name" value="UbiA"/>
    <property type="match status" value="1"/>
</dbReference>
<comment type="pathway">
    <text evidence="3">Secondary metabolite biosynthesis.</text>
</comment>
<accession>A0A1Y2H8N4</accession>
<feature type="transmembrane region" description="Helical" evidence="9">
    <location>
        <begin position="115"/>
        <end position="133"/>
    </location>
</feature>
<dbReference type="Gene3D" id="1.20.120.1780">
    <property type="entry name" value="UbiA prenyltransferase"/>
    <property type="match status" value="1"/>
</dbReference>
<dbReference type="Gene3D" id="1.10.357.140">
    <property type="entry name" value="UbiA prenyltransferase"/>
    <property type="match status" value="1"/>
</dbReference>
<sequence length="324" mass="34843">MLARASLAARTLHARTLPYQQLARIDKPIGTYLLYLPCTWSILLAGAIHPELYPVTTTAGTLAMCTVNDLWDRDFDKKVERTKTRPLAAGTVTVPQAVAFLGVQLAGGAAVLSALNWNSILLGSSSLVLVALYPAMKRITYYPQFILGLTFNWGALVGYTAMTNTLPLDLILPMYGAGVCWTLVYDTLYAHQDKKDDVAVGVKSTALAFADRTKPILTGLSVLAGAGLVGTGVVGGLGPAYFAGAAGAVGNMVYVTWKARLDDPASCGWAFRASKWAGVFLAAGLAVEYGLKVAALEDEDHLDSKKTRRRRLFERLLKLTVKDE</sequence>
<dbReference type="PROSITE" id="PS00943">
    <property type="entry name" value="UBIA"/>
    <property type="match status" value="1"/>
</dbReference>
<dbReference type="GO" id="GO:0006744">
    <property type="term" value="P:ubiquinone biosynthetic process"/>
    <property type="evidence" value="ECO:0007669"/>
    <property type="project" value="UniProtKB-UniRule"/>
</dbReference>
<evidence type="ECO:0000256" key="6">
    <source>
        <dbReference type="ARBA" id="ARBA00022692"/>
    </source>
</evidence>
<protein>
    <recommendedName>
        <fullName evidence="9">4-hydroxybenzoate polyprenyltransferase, mitochondrial</fullName>
        <shortName evidence="9">4-HB polyprenyltransferase</shortName>
        <ecNumber evidence="9">2.5.1.39</ecNumber>
    </recommendedName>
    <alternativeName>
        <fullName evidence="9">Para-hydroxybenzoate--polyprenyltransferase</fullName>
        <shortName evidence="9">PHB:PPT</shortName>
        <shortName evidence="9">PHB:polyprenyltransferase</shortName>
    </alternativeName>
</protein>
<comment type="catalytic activity">
    <reaction evidence="9">
        <text>an all-trans-polyprenyl diphosphate + 4-hydroxybenzoate = a 4-hydroxy-3-(all-trans-polyprenyl)benzoate + diphosphate</text>
        <dbReference type="Rhea" id="RHEA:44504"/>
        <dbReference type="Rhea" id="RHEA-COMP:9514"/>
        <dbReference type="Rhea" id="RHEA-COMP:9564"/>
        <dbReference type="ChEBI" id="CHEBI:17879"/>
        <dbReference type="ChEBI" id="CHEBI:33019"/>
        <dbReference type="ChEBI" id="CHEBI:58914"/>
        <dbReference type="ChEBI" id="CHEBI:78396"/>
        <dbReference type="EC" id="2.5.1.39"/>
    </reaction>
</comment>
<keyword evidence="5 9" id="KW-0808">Transferase</keyword>
<evidence type="ECO:0000256" key="8">
    <source>
        <dbReference type="ARBA" id="ARBA00023136"/>
    </source>
</evidence>
<dbReference type="NCBIfam" id="TIGR01474">
    <property type="entry name" value="ubiA_proteo"/>
    <property type="match status" value="1"/>
</dbReference>
<keyword evidence="6 9" id="KW-0812">Transmembrane</keyword>
<proteinExistence type="inferred from homology"/>
<comment type="caution">
    <text evidence="10">The sequence shown here is derived from an EMBL/GenBank/DDBJ whole genome shotgun (WGS) entry which is preliminary data.</text>
</comment>
<organism evidence="10 11">
    <name type="scientific">Catenaria anguillulae PL171</name>
    <dbReference type="NCBI Taxonomy" id="765915"/>
    <lineage>
        <taxon>Eukaryota</taxon>
        <taxon>Fungi</taxon>
        <taxon>Fungi incertae sedis</taxon>
        <taxon>Blastocladiomycota</taxon>
        <taxon>Blastocladiomycetes</taxon>
        <taxon>Blastocladiales</taxon>
        <taxon>Catenariaceae</taxon>
        <taxon>Catenaria</taxon>
    </lineage>
</organism>
<evidence type="ECO:0000256" key="2">
    <source>
        <dbReference type="ARBA" id="ARBA00004141"/>
    </source>
</evidence>
<dbReference type="PANTHER" id="PTHR11048">
    <property type="entry name" value="PRENYLTRANSFERASES"/>
    <property type="match status" value="1"/>
</dbReference>
<reference evidence="10 11" key="1">
    <citation type="submission" date="2016-07" db="EMBL/GenBank/DDBJ databases">
        <title>Pervasive Adenine N6-methylation of Active Genes in Fungi.</title>
        <authorList>
            <consortium name="DOE Joint Genome Institute"/>
            <person name="Mondo S.J."/>
            <person name="Dannebaum R.O."/>
            <person name="Kuo R.C."/>
            <person name="Labutti K."/>
            <person name="Haridas S."/>
            <person name="Kuo A."/>
            <person name="Salamov A."/>
            <person name="Ahrendt S.R."/>
            <person name="Lipzen A."/>
            <person name="Sullivan W."/>
            <person name="Andreopoulos W.B."/>
            <person name="Clum A."/>
            <person name="Lindquist E."/>
            <person name="Daum C."/>
            <person name="Ramamoorthy G.K."/>
            <person name="Gryganskyi A."/>
            <person name="Culley D."/>
            <person name="Magnuson J.K."/>
            <person name="James T.Y."/>
            <person name="O'Malley M.A."/>
            <person name="Stajich J.E."/>
            <person name="Spatafora J.W."/>
            <person name="Visel A."/>
            <person name="Grigoriev I.V."/>
        </authorList>
    </citation>
    <scope>NUCLEOTIDE SEQUENCE [LARGE SCALE GENOMIC DNA]</scope>
    <source>
        <strain evidence="10 11">PL171</strain>
    </source>
</reference>
<dbReference type="STRING" id="765915.A0A1Y2H8N4"/>
<feature type="transmembrane region" description="Helical" evidence="9">
    <location>
        <begin position="168"/>
        <end position="185"/>
    </location>
</feature>
<keyword evidence="9" id="KW-0496">Mitochondrion</keyword>
<dbReference type="InterPro" id="IPR039653">
    <property type="entry name" value="Prenyltransferase"/>
</dbReference>
<name>A0A1Y2H8N4_9FUNG</name>
<evidence type="ECO:0000256" key="1">
    <source>
        <dbReference type="ARBA" id="ARBA00001946"/>
    </source>
</evidence>
<dbReference type="EC" id="2.5.1.39" evidence="9"/>
<dbReference type="PANTHER" id="PTHR11048:SF28">
    <property type="entry name" value="4-HYDROXYBENZOATE POLYPRENYLTRANSFERASE, MITOCHONDRIAL"/>
    <property type="match status" value="1"/>
</dbReference>
<keyword evidence="9" id="KW-0831">Ubiquinone biosynthesis</keyword>
<comment type="similarity">
    <text evidence="4 9">Belongs to the UbiA prenyltransferase family.</text>
</comment>
<keyword evidence="9" id="KW-0999">Mitochondrion inner membrane</keyword>
<dbReference type="InterPro" id="IPR006370">
    <property type="entry name" value="HB_polyprenyltransferase-like"/>
</dbReference>
<dbReference type="GO" id="GO:0008299">
    <property type="term" value="P:isoprenoid biosynthetic process"/>
    <property type="evidence" value="ECO:0007669"/>
    <property type="project" value="UniProtKB-UniRule"/>
</dbReference>
<dbReference type="FunFam" id="1.10.357.140:FF:000008">
    <property type="entry name" value="4-hydroxybenzoate octaprenyltransferase"/>
    <property type="match status" value="1"/>
</dbReference>
<evidence type="ECO:0000256" key="9">
    <source>
        <dbReference type="HAMAP-Rule" id="MF_03189"/>
    </source>
</evidence>
<comment type="pathway">
    <text evidence="9">Cofactor biosynthesis; ubiquinone biosynthesis.</text>
</comment>
<keyword evidence="11" id="KW-1185">Reference proteome</keyword>
<comment type="subcellular location">
    <subcellularLocation>
        <location evidence="2">Membrane</location>
        <topology evidence="2">Multi-pass membrane protein</topology>
    </subcellularLocation>
    <subcellularLocation>
        <location evidence="9">Mitochondrion inner membrane</location>
        <topology evidence="9">Multi-pass membrane protein</topology>
        <orientation evidence="9">Matrix side</orientation>
    </subcellularLocation>
</comment>